<comment type="caution">
    <text evidence="1">The sequence shown here is derived from an EMBL/GenBank/DDBJ whole genome shotgun (WGS) entry which is preliminary data.</text>
</comment>
<dbReference type="EMBL" id="MU007070">
    <property type="protein sequence ID" value="KAF2425339.1"/>
    <property type="molecule type" value="Genomic_DNA"/>
</dbReference>
<protein>
    <recommendedName>
        <fullName evidence="3">F-box domain-containing protein</fullName>
    </recommendedName>
</protein>
<organism evidence="1 2">
    <name type="scientific">Tothia fuscella</name>
    <dbReference type="NCBI Taxonomy" id="1048955"/>
    <lineage>
        <taxon>Eukaryota</taxon>
        <taxon>Fungi</taxon>
        <taxon>Dikarya</taxon>
        <taxon>Ascomycota</taxon>
        <taxon>Pezizomycotina</taxon>
        <taxon>Dothideomycetes</taxon>
        <taxon>Pleosporomycetidae</taxon>
        <taxon>Venturiales</taxon>
        <taxon>Cylindrosympodiaceae</taxon>
        <taxon>Tothia</taxon>
    </lineage>
</organism>
<gene>
    <name evidence="1" type="ORF">EJ08DRAFT_402202</name>
</gene>
<reference evidence="1" key="1">
    <citation type="journal article" date="2020" name="Stud. Mycol.">
        <title>101 Dothideomycetes genomes: a test case for predicting lifestyles and emergence of pathogens.</title>
        <authorList>
            <person name="Haridas S."/>
            <person name="Albert R."/>
            <person name="Binder M."/>
            <person name="Bloem J."/>
            <person name="Labutti K."/>
            <person name="Salamov A."/>
            <person name="Andreopoulos B."/>
            <person name="Baker S."/>
            <person name="Barry K."/>
            <person name="Bills G."/>
            <person name="Bluhm B."/>
            <person name="Cannon C."/>
            <person name="Castanera R."/>
            <person name="Culley D."/>
            <person name="Daum C."/>
            <person name="Ezra D."/>
            <person name="Gonzalez J."/>
            <person name="Henrissat B."/>
            <person name="Kuo A."/>
            <person name="Liang C."/>
            <person name="Lipzen A."/>
            <person name="Lutzoni F."/>
            <person name="Magnuson J."/>
            <person name="Mondo S."/>
            <person name="Nolan M."/>
            <person name="Ohm R."/>
            <person name="Pangilinan J."/>
            <person name="Park H.-J."/>
            <person name="Ramirez L."/>
            <person name="Alfaro M."/>
            <person name="Sun H."/>
            <person name="Tritt A."/>
            <person name="Yoshinaga Y."/>
            <person name="Zwiers L.-H."/>
            <person name="Turgeon B."/>
            <person name="Goodwin S."/>
            <person name="Spatafora J."/>
            <person name="Crous P."/>
            <person name="Grigoriev I."/>
        </authorList>
    </citation>
    <scope>NUCLEOTIDE SEQUENCE</scope>
    <source>
        <strain evidence="1">CBS 130266</strain>
    </source>
</reference>
<proteinExistence type="predicted"/>
<dbReference type="AlphaFoldDB" id="A0A9P4TVL4"/>
<evidence type="ECO:0000313" key="2">
    <source>
        <dbReference type="Proteomes" id="UP000800235"/>
    </source>
</evidence>
<evidence type="ECO:0008006" key="3">
    <source>
        <dbReference type="Google" id="ProtNLM"/>
    </source>
</evidence>
<accession>A0A9P4TVL4</accession>
<sequence>MDFKPGTLFAKKDVLQTLHFPSKLHILSAQWGQNPRQHQDRTANFRLCDLPTEIQQTIFKTLIPPLAVVPAYCKILYPSFPESELWKSCVRDFRALFLVSKTISANAHEVLHQNVVFQMVWDLDGLQAFGATHATPEAGIRQSRLVPDPADGDLASYIRNVRYISLHSEPSFIVKSPWLQRRVWYNS</sequence>
<evidence type="ECO:0000313" key="1">
    <source>
        <dbReference type="EMBL" id="KAF2425339.1"/>
    </source>
</evidence>
<keyword evidence="2" id="KW-1185">Reference proteome</keyword>
<dbReference type="Proteomes" id="UP000800235">
    <property type="component" value="Unassembled WGS sequence"/>
</dbReference>
<name>A0A9P4TVL4_9PEZI</name>